<keyword evidence="5" id="KW-0274">FAD</keyword>
<dbReference type="InterPro" id="IPR002938">
    <property type="entry name" value="FAD-bd"/>
</dbReference>
<reference evidence="12" key="1">
    <citation type="journal article" date="2017" name="Nat. Microbiol.">
        <title>Global analysis of biosynthetic gene clusters reveals vast potential of secondary metabolite production in Penicillium species.</title>
        <authorList>
            <person name="Nielsen J.C."/>
            <person name="Grijseels S."/>
            <person name="Prigent S."/>
            <person name="Ji B."/>
            <person name="Dainat J."/>
            <person name="Nielsen K.F."/>
            <person name="Frisvad J.C."/>
            <person name="Workman M."/>
            <person name="Nielsen J."/>
        </authorList>
    </citation>
    <scope>NUCLEOTIDE SEQUENCE [LARGE SCALE GENOMIC DNA]</scope>
    <source>
        <strain evidence="12">IBT 29486</strain>
    </source>
</reference>
<dbReference type="STRING" id="29845.A0A1V6RH75"/>
<accession>A0A1V6RH75</accession>
<dbReference type="GO" id="GO:0004497">
    <property type="term" value="F:monooxygenase activity"/>
    <property type="evidence" value="ECO:0007669"/>
    <property type="project" value="InterPro"/>
</dbReference>
<feature type="signal peptide" evidence="9">
    <location>
        <begin position="1"/>
        <end position="22"/>
    </location>
</feature>
<keyword evidence="12" id="KW-1185">Reference proteome</keyword>
<dbReference type="SUPFAM" id="SSF51905">
    <property type="entry name" value="FAD/NAD(P)-binding domain"/>
    <property type="match status" value="1"/>
</dbReference>
<dbReference type="InterPro" id="IPR050562">
    <property type="entry name" value="FAD_mOase_fung"/>
</dbReference>
<comment type="caution">
    <text evidence="11">The sequence shown here is derived from an EMBL/GenBank/DDBJ whole genome shotgun (WGS) entry which is preliminary data.</text>
</comment>
<dbReference type="Proteomes" id="UP000191518">
    <property type="component" value="Unassembled WGS sequence"/>
</dbReference>
<evidence type="ECO:0000256" key="9">
    <source>
        <dbReference type="SAM" id="SignalP"/>
    </source>
</evidence>
<dbReference type="AlphaFoldDB" id="A0A1V6RH75"/>
<evidence type="ECO:0000256" key="8">
    <source>
        <dbReference type="ARBA" id="ARBA00023136"/>
    </source>
</evidence>
<evidence type="ECO:0000256" key="7">
    <source>
        <dbReference type="ARBA" id="ARBA00023002"/>
    </source>
</evidence>
<dbReference type="OrthoDB" id="10029326at2759"/>
<dbReference type="Pfam" id="PF01494">
    <property type="entry name" value="FAD_binding_3"/>
    <property type="match status" value="1"/>
</dbReference>
<feature type="domain" description="FAD-binding" evidence="10">
    <location>
        <begin position="7"/>
        <end position="339"/>
    </location>
</feature>
<evidence type="ECO:0000256" key="5">
    <source>
        <dbReference type="ARBA" id="ARBA00022827"/>
    </source>
</evidence>
<dbReference type="PANTHER" id="PTHR47356">
    <property type="entry name" value="FAD-DEPENDENT MONOOXYGENASE ASQG-RELATED"/>
    <property type="match status" value="1"/>
</dbReference>
<keyword evidence="9" id="KW-0732">Signal</keyword>
<feature type="chain" id="PRO_5013229475" description="FAD-binding domain-containing protein" evidence="9">
    <location>
        <begin position="23"/>
        <end position="464"/>
    </location>
</feature>
<evidence type="ECO:0000313" key="11">
    <source>
        <dbReference type="EMBL" id="OQE00834.1"/>
    </source>
</evidence>
<evidence type="ECO:0000256" key="6">
    <source>
        <dbReference type="ARBA" id="ARBA00022989"/>
    </source>
</evidence>
<sequence length="464" mass="51574">MENKKPMKVIIVGGAIAGLTLAHSLKRANIDYEVIDAYPIASPVGASIAIFQNGCMVLDQLGLYQDLRSLVHPLKTMNIRLSSGKLLVGPPAGALLEQRFGYTICLLPRQRLIQLLYDHLEDKSKVHAGHGKRVIRVDHSVDGVEVFTEDGSSYSGDIVVGCDGIHSSVRSEMWRHAELSQPGKLRADRSTFVSEFSCLFGIAEAVPGLPPGQSNIVVGKAVSFLTFIGLNGDVYFFLYMRMSERHQWPDSPRFSQEQGESLANAHMGANITEDVTFGDIWMKRKTFTLLPMEEGVLQDWHWGRFAVLGDAAHKMTVNLGQGGNGAIESAAALANALNEANLCRRGDHVSQEEIEMALSNYQKFRRPRLTSIARASYELTRIQALEGIKPWLFFSRVFFDKTFLADLSTEQFRGTVLLNYIRRPIRLDNSLWLQGDNASFAKSPSFQMVACVVLVLAISWALRK</sequence>
<evidence type="ECO:0000256" key="2">
    <source>
        <dbReference type="ARBA" id="ARBA00007992"/>
    </source>
</evidence>
<dbReference type="InterPro" id="IPR036188">
    <property type="entry name" value="FAD/NAD-bd_sf"/>
</dbReference>
<organism evidence="11 12">
    <name type="scientific">Penicillium vulpinum</name>
    <dbReference type="NCBI Taxonomy" id="29845"/>
    <lineage>
        <taxon>Eukaryota</taxon>
        <taxon>Fungi</taxon>
        <taxon>Dikarya</taxon>
        <taxon>Ascomycota</taxon>
        <taxon>Pezizomycotina</taxon>
        <taxon>Eurotiomycetes</taxon>
        <taxon>Eurotiomycetidae</taxon>
        <taxon>Eurotiales</taxon>
        <taxon>Aspergillaceae</taxon>
        <taxon>Penicillium</taxon>
    </lineage>
</organism>
<comment type="similarity">
    <text evidence="2">Belongs to the paxM FAD-dependent monooxygenase family.</text>
</comment>
<proteinExistence type="inferred from homology"/>
<evidence type="ECO:0000259" key="10">
    <source>
        <dbReference type="Pfam" id="PF01494"/>
    </source>
</evidence>
<evidence type="ECO:0000256" key="1">
    <source>
        <dbReference type="ARBA" id="ARBA00004370"/>
    </source>
</evidence>
<dbReference type="PANTHER" id="PTHR47356:SF2">
    <property type="entry name" value="FAD-BINDING DOMAIN-CONTAINING PROTEIN-RELATED"/>
    <property type="match status" value="1"/>
</dbReference>
<dbReference type="Gene3D" id="3.50.50.60">
    <property type="entry name" value="FAD/NAD(P)-binding domain"/>
    <property type="match status" value="1"/>
</dbReference>
<evidence type="ECO:0000313" key="12">
    <source>
        <dbReference type="Proteomes" id="UP000191518"/>
    </source>
</evidence>
<gene>
    <name evidence="11" type="ORF">PENVUL_c045G04492</name>
</gene>
<dbReference type="GO" id="GO:0071949">
    <property type="term" value="F:FAD binding"/>
    <property type="evidence" value="ECO:0007669"/>
    <property type="project" value="InterPro"/>
</dbReference>
<comment type="subcellular location">
    <subcellularLocation>
        <location evidence="1">Membrane</location>
    </subcellularLocation>
</comment>
<keyword evidence="7" id="KW-0560">Oxidoreductase</keyword>
<dbReference type="EMBL" id="MDYP01000045">
    <property type="protein sequence ID" value="OQE00834.1"/>
    <property type="molecule type" value="Genomic_DNA"/>
</dbReference>
<evidence type="ECO:0000256" key="3">
    <source>
        <dbReference type="ARBA" id="ARBA00022630"/>
    </source>
</evidence>
<dbReference type="PRINTS" id="PR00420">
    <property type="entry name" value="RNGMNOXGNASE"/>
</dbReference>
<evidence type="ECO:0000256" key="4">
    <source>
        <dbReference type="ARBA" id="ARBA00022692"/>
    </source>
</evidence>
<keyword evidence="4" id="KW-0812">Transmembrane</keyword>
<dbReference type="GO" id="GO:0016020">
    <property type="term" value="C:membrane"/>
    <property type="evidence" value="ECO:0007669"/>
    <property type="project" value="UniProtKB-SubCell"/>
</dbReference>
<keyword evidence="6" id="KW-1133">Transmembrane helix</keyword>
<protein>
    <recommendedName>
        <fullName evidence="10">FAD-binding domain-containing protein</fullName>
    </recommendedName>
</protein>
<name>A0A1V6RH75_9EURO</name>
<keyword evidence="3" id="KW-0285">Flavoprotein</keyword>
<keyword evidence="8" id="KW-0472">Membrane</keyword>